<organism evidence="2">
    <name type="scientific">Arundo donax</name>
    <name type="common">Giant reed</name>
    <name type="synonym">Donax arundinaceus</name>
    <dbReference type="NCBI Taxonomy" id="35708"/>
    <lineage>
        <taxon>Eukaryota</taxon>
        <taxon>Viridiplantae</taxon>
        <taxon>Streptophyta</taxon>
        <taxon>Embryophyta</taxon>
        <taxon>Tracheophyta</taxon>
        <taxon>Spermatophyta</taxon>
        <taxon>Magnoliopsida</taxon>
        <taxon>Liliopsida</taxon>
        <taxon>Poales</taxon>
        <taxon>Poaceae</taxon>
        <taxon>PACMAD clade</taxon>
        <taxon>Arundinoideae</taxon>
        <taxon>Arundineae</taxon>
        <taxon>Arundo</taxon>
    </lineage>
</organism>
<protein>
    <submittedName>
        <fullName evidence="2">Uncharacterized protein</fullName>
    </submittedName>
</protein>
<evidence type="ECO:0000256" key="1">
    <source>
        <dbReference type="SAM" id="MobiDB-lite"/>
    </source>
</evidence>
<dbReference type="EMBL" id="GBRH01268390">
    <property type="protein sequence ID" value="JAD29505.1"/>
    <property type="molecule type" value="Transcribed_RNA"/>
</dbReference>
<feature type="region of interest" description="Disordered" evidence="1">
    <location>
        <begin position="36"/>
        <end position="82"/>
    </location>
</feature>
<accession>A0A0A8YYD0</accession>
<sequence length="82" mass="9180">MRLLLHLKACGQERQPIILDGDKERRLLLQIASRQTRARGNISGDHPNSNRSRNLLRIGVETADPRGTCRESASIPPSTRLP</sequence>
<proteinExistence type="predicted"/>
<dbReference type="AlphaFoldDB" id="A0A0A8YYD0"/>
<evidence type="ECO:0000313" key="2">
    <source>
        <dbReference type="EMBL" id="JAD29505.1"/>
    </source>
</evidence>
<name>A0A0A8YYD0_ARUDO</name>
<reference evidence="2" key="2">
    <citation type="journal article" date="2015" name="Data Brief">
        <title>Shoot transcriptome of the giant reed, Arundo donax.</title>
        <authorList>
            <person name="Barrero R.A."/>
            <person name="Guerrero F.D."/>
            <person name="Moolhuijzen P."/>
            <person name="Goolsby J.A."/>
            <person name="Tidwell J."/>
            <person name="Bellgard S.E."/>
            <person name="Bellgard M.I."/>
        </authorList>
    </citation>
    <scope>NUCLEOTIDE SEQUENCE</scope>
    <source>
        <tissue evidence="2">Shoot tissue taken approximately 20 cm above the soil surface</tissue>
    </source>
</reference>
<reference evidence="2" key="1">
    <citation type="submission" date="2014-09" db="EMBL/GenBank/DDBJ databases">
        <authorList>
            <person name="Magalhaes I.L.F."/>
            <person name="Oliveira U."/>
            <person name="Santos F.R."/>
            <person name="Vidigal T.H.D.A."/>
            <person name="Brescovit A.D."/>
            <person name="Santos A.J."/>
        </authorList>
    </citation>
    <scope>NUCLEOTIDE SEQUENCE</scope>
    <source>
        <tissue evidence="2">Shoot tissue taken approximately 20 cm above the soil surface</tissue>
    </source>
</reference>